<protein>
    <recommendedName>
        <fullName evidence="4">DUF3021 domain-containing protein</fullName>
    </recommendedName>
</protein>
<accession>E6LQ64</accession>
<dbReference type="AlphaFoldDB" id="E6LQ64"/>
<dbReference type="Pfam" id="PF11457">
    <property type="entry name" value="DUF3021"/>
    <property type="match status" value="1"/>
</dbReference>
<feature type="transmembrane region" description="Helical" evidence="1">
    <location>
        <begin position="9"/>
        <end position="31"/>
    </location>
</feature>
<name>E6LQ64_9FIRM</name>
<dbReference type="HOGENOM" id="CLU_103763_1_0_9"/>
<gene>
    <name evidence="2" type="ORF">HMPREF0381_2099</name>
</gene>
<dbReference type="Proteomes" id="UP000003434">
    <property type="component" value="Unassembled WGS sequence"/>
</dbReference>
<feature type="transmembrane region" description="Helical" evidence="1">
    <location>
        <begin position="51"/>
        <end position="75"/>
    </location>
</feature>
<keyword evidence="1" id="KW-0472">Membrane</keyword>
<proteinExistence type="predicted"/>
<evidence type="ECO:0000256" key="1">
    <source>
        <dbReference type="SAM" id="Phobius"/>
    </source>
</evidence>
<feature type="transmembrane region" description="Helical" evidence="1">
    <location>
        <begin position="87"/>
        <end position="109"/>
    </location>
</feature>
<dbReference type="eggNOG" id="ENOG50317H3">
    <property type="taxonomic scope" value="Bacteria"/>
</dbReference>
<dbReference type="EMBL" id="AEPW01000082">
    <property type="protein sequence ID" value="EFU75983.1"/>
    <property type="molecule type" value="Genomic_DNA"/>
</dbReference>
<evidence type="ECO:0000313" key="3">
    <source>
        <dbReference type="Proteomes" id="UP000003434"/>
    </source>
</evidence>
<evidence type="ECO:0008006" key="4">
    <source>
        <dbReference type="Google" id="ProtNLM"/>
    </source>
</evidence>
<organism evidence="2 3">
    <name type="scientific">Lachnoanaerobaculum saburreum DSM 3986</name>
    <dbReference type="NCBI Taxonomy" id="887325"/>
    <lineage>
        <taxon>Bacteria</taxon>
        <taxon>Bacillati</taxon>
        <taxon>Bacillota</taxon>
        <taxon>Clostridia</taxon>
        <taxon>Lachnospirales</taxon>
        <taxon>Lachnospiraceae</taxon>
        <taxon>Lachnoanaerobaculum</taxon>
    </lineage>
</organism>
<reference evidence="2 3" key="1">
    <citation type="submission" date="2010-12" db="EMBL/GenBank/DDBJ databases">
        <authorList>
            <person name="Muzny D."/>
            <person name="Qin X."/>
            <person name="Deng J."/>
            <person name="Jiang H."/>
            <person name="Liu Y."/>
            <person name="Qu J."/>
            <person name="Song X.-Z."/>
            <person name="Zhang L."/>
            <person name="Thornton R."/>
            <person name="Coyle M."/>
            <person name="Francisco L."/>
            <person name="Jackson L."/>
            <person name="Javaid M."/>
            <person name="Korchina V."/>
            <person name="Kovar C."/>
            <person name="Mata R."/>
            <person name="Mathew T."/>
            <person name="Ngo R."/>
            <person name="Nguyen L."/>
            <person name="Nguyen N."/>
            <person name="Okwuonu G."/>
            <person name="Ongeri F."/>
            <person name="Pham C."/>
            <person name="Simmons D."/>
            <person name="Wilczek-Boney K."/>
            <person name="Hale W."/>
            <person name="Jakkamsetti A."/>
            <person name="Pham P."/>
            <person name="Ruth R."/>
            <person name="San Lucas F."/>
            <person name="Warren J."/>
            <person name="Zhang J."/>
            <person name="Zhao Z."/>
            <person name="Zhou C."/>
            <person name="Zhu D."/>
            <person name="Lee S."/>
            <person name="Bess C."/>
            <person name="Blankenburg K."/>
            <person name="Forbes L."/>
            <person name="Fu Q."/>
            <person name="Gubbala S."/>
            <person name="Hirani K."/>
            <person name="Jayaseelan J.C."/>
            <person name="Lara F."/>
            <person name="Munidasa M."/>
            <person name="Palculict T."/>
            <person name="Patil S."/>
            <person name="Pu L.-L."/>
            <person name="Saada N."/>
            <person name="Tang L."/>
            <person name="Weissenberger G."/>
            <person name="Zhu Y."/>
            <person name="Hemphill L."/>
            <person name="Shang Y."/>
            <person name="Youmans B."/>
            <person name="Ayvaz T."/>
            <person name="Ross M."/>
            <person name="Santibanez J."/>
            <person name="Aqrawi P."/>
            <person name="Gross S."/>
            <person name="Joshi V."/>
            <person name="Fowler G."/>
            <person name="Nazareth L."/>
            <person name="Reid J."/>
            <person name="Worley K."/>
            <person name="Petrosino J."/>
            <person name="Highlander S."/>
            <person name="Gibbs R."/>
        </authorList>
    </citation>
    <scope>NUCLEOTIDE SEQUENCE [LARGE SCALE GENOMIC DNA]</scope>
    <source>
        <strain evidence="2 3">DSM 3986</strain>
    </source>
</reference>
<feature type="transmembrane region" description="Helical" evidence="1">
    <location>
        <begin position="115"/>
        <end position="135"/>
    </location>
</feature>
<dbReference type="RefSeq" id="WP_008751863.1">
    <property type="nucleotide sequence ID" value="NZ_GL622296.1"/>
</dbReference>
<comment type="caution">
    <text evidence="2">The sequence shown here is derived from an EMBL/GenBank/DDBJ whole genome shotgun (WGS) entry which is preliminary data.</text>
</comment>
<keyword evidence="1" id="KW-1133">Transmembrane helix</keyword>
<evidence type="ECO:0000313" key="2">
    <source>
        <dbReference type="EMBL" id="EFU75983.1"/>
    </source>
</evidence>
<sequence length="149" mass="17134">MKNKIISRIVFGIFIGIDIGLLMSIMLSYLSGNKIYQPAPDRFLQLFSNEITAMIASVFIWASIGTLFSVTSLIFTHTEFSISKMTVLHCIINYIFFVPLAVLAGWYSFDVIDLVSFTVIYIFVYFIVWIVFMLINKRYISEINAKLNK</sequence>
<keyword evidence="1" id="KW-0812">Transmembrane</keyword>
<dbReference type="InterPro" id="IPR021560">
    <property type="entry name" value="DUF3021"/>
</dbReference>